<sequence>MPTTTPIDRAMNSRNLFFGFAAVITGVAAWSIWGGDMFPQATEPKGDPRNWTEEEMRAWLDARGLFPGQAATKEELLARVEANMHAPRT</sequence>
<keyword evidence="2" id="KW-1185">Reference proteome</keyword>
<proteinExistence type="predicted"/>
<reference evidence="1 2" key="1">
    <citation type="submission" date="2017-01" db="EMBL/GenBank/DDBJ databases">
        <title>The recent genome duplication of the halophilic yeast Hortaea werneckii: insights from long-read sequencing.</title>
        <authorList>
            <person name="Sinha S."/>
            <person name="Flibotte S."/>
            <person name="Neira M."/>
            <person name="Lenassi M."/>
            <person name="Gostincar C."/>
            <person name="Stajich J.E."/>
            <person name="Nislow C.E."/>
        </authorList>
    </citation>
    <scope>NUCLEOTIDE SEQUENCE [LARGE SCALE GENOMIC DNA]</scope>
    <source>
        <strain evidence="1 2">EXF-2000</strain>
    </source>
</reference>
<organism evidence="1 2">
    <name type="scientific">Hortaea werneckii EXF-2000</name>
    <dbReference type="NCBI Taxonomy" id="1157616"/>
    <lineage>
        <taxon>Eukaryota</taxon>
        <taxon>Fungi</taxon>
        <taxon>Dikarya</taxon>
        <taxon>Ascomycota</taxon>
        <taxon>Pezizomycotina</taxon>
        <taxon>Dothideomycetes</taxon>
        <taxon>Dothideomycetidae</taxon>
        <taxon>Mycosphaerellales</taxon>
        <taxon>Teratosphaeriaceae</taxon>
        <taxon>Hortaea</taxon>
    </lineage>
</organism>
<dbReference type="VEuPathDB" id="FungiDB:BTJ68_06539"/>
<dbReference type="Pfam" id="PF10281">
    <property type="entry name" value="Ish1"/>
    <property type="match status" value="1"/>
</dbReference>
<dbReference type="InParanoid" id="A0A1Z5T9R9"/>
<comment type="caution">
    <text evidence="1">The sequence shown here is derived from an EMBL/GenBank/DDBJ whole genome shotgun (WGS) entry which is preliminary data.</text>
</comment>
<dbReference type="InterPro" id="IPR018803">
    <property type="entry name" value="Ish1/Msc1-like"/>
</dbReference>
<dbReference type="AlphaFoldDB" id="A0A1Z5T9R9"/>
<evidence type="ECO:0000313" key="1">
    <source>
        <dbReference type="EMBL" id="OTA32772.1"/>
    </source>
</evidence>
<accession>A0A1Z5T9R9</accession>
<evidence type="ECO:0008006" key="3">
    <source>
        <dbReference type="Google" id="ProtNLM"/>
    </source>
</evidence>
<protein>
    <recommendedName>
        <fullName evidence="3">STE24 endopeptidase</fullName>
    </recommendedName>
</protein>
<evidence type="ECO:0000313" key="2">
    <source>
        <dbReference type="Proteomes" id="UP000194280"/>
    </source>
</evidence>
<dbReference type="OrthoDB" id="5341873at2759"/>
<dbReference type="Proteomes" id="UP000194280">
    <property type="component" value="Unassembled WGS sequence"/>
</dbReference>
<gene>
    <name evidence="1" type="ORF">BTJ68_06539</name>
</gene>
<name>A0A1Z5T9R9_HORWE</name>
<dbReference type="EMBL" id="MUNK01000087">
    <property type="protein sequence ID" value="OTA32772.1"/>
    <property type="molecule type" value="Genomic_DNA"/>
</dbReference>